<dbReference type="InterPro" id="IPR023871">
    <property type="entry name" value="MftE"/>
</dbReference>
<sequence length="223" mass="22903">MSLVDRPWPEIVPGGTVLVPVGSTEQHGPHLPLDVDTVIATAVADELAPLIGASVAPAVPIGASGEHQSFPGTISIGTDALTTVLVELGRSLTTWASRVVLVNGHGGNLDALTAAVTILRAEGRDVTWVPCQAPGADPHAGRTETSLMLHLAPERVRLRRAIPGNTRPIAELLPRMRAGGVEAVSANGVLGDPTGASAEHGKHVLEAMVGGAYDRLRIGAVAP</sequence>
<dbReference type="GO" id="GO:0016811">
    <property type="term" value="F:hydrolase activity, acting on carbon-nitrogen (but not peptide) bonds, in linear amides"/>
    <property type="evidence" value="ECO:0007669"/>
    <property type="project" value="TreeGrafter"/>
</dbReference>
<dbReference type="Pfam" id="PF02633">
    <property type="entry name" value="Creatininase"/>
    <property type="match status" value="1"/>
</dbReference>
<dbReference type="SUPFAM" id="SSF102215">
    <property type="entry name" value="Creatininase"/>
    <property type="match status" value="1"/>
</dbReference>
<comment type="caution">
    <text evidence="6">The sequence shown here is derived from an EMBL/GenBank/DDBJ whole genome shotgun (WGS) entry which is preliminary data.</text>
</comment>
<evidence type="ECO:0000313" key="6">
    <source>
        <dbReference type="EMBL" id="OIJ25598.1"/>
    </source>
</evidence>
<dbReference type="PANTHER" id="PTHR35005:SF1">
    <property type="entry name" value="2-AMINO-5-FORMYLAMINO-6-RIBOSYLAMINOPYRIMIDIN-4(3H)-ONE 5'-MONOPHOSPHATE DEFORMYLASE"/>
    <property type="match status" value="1"/>
</dbReference>
<dbReference type="InterPro" id="IPR003785">
    <property type="entry name" value="Creatininase/forma_Hydrolase"/>
</dbReference>
<protein>
    <submittedName>
        <fullName evidence="6">Mycofactocin system creatininase family protein</fullName>
    </submittedName>
</protein>
<proteinExistence type="inferred from homology"/>
<reference evidence="6" key="1">
    <citation type="submission" date="2016-10" db="EMBL/GenBank/DDBJ databases">
        <title>Draft Genome Sequence of Nocardioides luteus Strain BAFB, an Alkane-Degrading Bacterium Isolated from JP-7 Polluted Soil.</title>
        <authorList>
            <person name="Brown L."/>
            <person name="Ruiz O.N."/>
            <person name="Gunasekera T."/>
        </authorList>
    </citation>
    <scope>NUCLEOTIDE SEQUENCE [LARGE SCALE GENOMIC DNA]</scope>
    <source>
        <strain evidence="6">BAFB</strain>
    </source>
</reference>
<dbReference type="Proteomes" id="UP000033772">
    <property type="component" value="Unassembled WGS sequence"/>
</dbReference>
<keyword evidence="2" id="KW-0479">Metal-binding</keyword>
<evidence type="ECO:0000256" key="2">
    <source>
        <dbReference type="ARBA" id="ARBA00022723"/>
    </source>
</evidence>
<keyword evidence="7" id="KW-1185">Reference proteome</keyword>
<dbReference type="EMBL" id="JZDQ02000023">
    <property type="protein sequence ID" value="OIJ25598.1"/>
    <property type="molecule type" value="Genomic_DNA"/>
</dbReference>
<dbReference type="NCBIfam" id="TIGR03964">
    <property type="entry name" value="mycofact_creat"/>
    <property type="match status" value="1"/>
</dbReference>
<dbReference type="InterPro" id="IPR024087">
    <property type="entry name" value="Creatininase-like_sf"/>
</dbReference>
<evidence type="ECO:0000256" key="3">
    <source>
        <dbReference type="ARBA" id="ARBA00022801"/>
    </source>
</evidence>
<keyword evidence="4" id="KW-0862">Zinc</keyword>
<evidence type="ECO:0000256" key="4">
    <source>
        <dbReference type="ARBA" id="ARBA00022833"/>
    </source>
</evidence>
<dbReference type="GO" id="GO:0009231">
    <property type="term" value="P:riboflavin biosynthetic process"/>
    <property type="evidence" value="ECO:0007669"/>
    <property type="project" value="TreeGrafter"/>
</dbReference>
<dbReference type="Gene3D" id="3.40.50.10310">
    <property type="entry name" value="Creatininase"/>
    <property type="match status" value="1"/>
</dbReference>
<accession>A0A1J4N234</accession>
<keyword evidence="3" id="KW-0378">Hydrolase</keyword>
<comment type="similarity">
    <text evidence="5">Belongs to the creatininase superfamily.</text>
</comment>
<comment type="cofactor">
    <cofactor evidence="1">
        <name>Zn(2+)</name>
        <dbReference type="ChEBI" id="CHEBI:29105"/>
    </cofactor>
</comment>
<evidence type="ECO:0000313" key="7">
    <source>
        <dbReference type="Proteomes" id="UP000033772"/>
    </source>
</evidence>
<evidence type="ECO:0000256" key="1">
    <source>
        <dbReference type="ARBA" id="ARBA00001947"/>
    </source>
</evidence>
<dbReference type="GO" id="GO:0046872">
    <property type="term" value="F:metal ion binding"/>
    <property type="evidence" value="ECO:0007669"/>
    <property type="project" value="UniProtKB-KW"/>
</dbReference>
<organism evidence="6 7">
    <name type="scientific">Nocardioides luteus</name>
    <dbReference type="NCBI Taxonomy" id="1844"/>
    <lineage>
        <taxon>Bacteria</taxon>
        <taxon>Bacillati</taxon>
        <taxon>Actinomycetota</taxon>
        <taxon>Actinomycetes</taxon>
        <taxon>Propionibacteriales</taxon>
        <taxon>Nocardioidaceae</taxon>
        <taxon>Nocardioides</taxon>
    </lineage>
</organism>
<name>A0A1J4N234_9ACTN</name>
<dbReference type="RefSeq" id="WP_045548909.1">
    <property type="nucleotide sequence ID" value="NZ_JZDQ02000023.1"/>
</dbReference>
<dbReference type="STRING" id="1844.UG56_016525"/>
<dbReference type="AlphaFoldDB" id="A0A1J4N234"/>
<dbReference type="OrthoDB" id="9801445at2"/>
<gene>
    <name evidence="6" type="ORF">UG56_016525</name>
</gene>
<dbReference type="PANTHER" id="PTHR35005">
    <property type="entry name" value="3-DEHYDRO-SCYLLO-INOSOSE HYDROLASE"/>
    <property type="match status" value="1"/>
</dbReference>
<evidence type="ECO:0000256" key="5">
    <source>
        <dbReference type="ARBA" id="ARBA00024029"/>
    </source>
</evidence>